<dbReference type="SUPFAM" id="SSF54626">
    <property type="entry name" value="Chalcone isomerase"/>
    <property type="match status" value="1"/>
</dbReference>
<evidence type="ECO:0000256" key="2">
    <source>
        <dbReference type="ARBA" id="ARBA00023235"/>
    </source>
</evidence>
<proteinExistence type="inferred from homology"/>
<protein>
    <recommendedName>
        <fullName evidence="6">Chalcone-flavonone isomerase family protein</fullName>
    </recommendedName>
</protein>
<dbReference type="InterPro" id="IPR044164">
    <property type="entry name" value="CFI"/>
</dbReference>
<comment type="similarity">
    <text evidence="6">Belongs to the chalcone isomerase family.</text>
</comment>
<evidence type="ECO:0000256" key="5">
    <source>
        <dbReference type="ARBA" id="ARBA00034056"/>
    </source>
</evidence>
<dbReference type="InterPro" id="IPR016087">
    <property type="entry name" value="Chalcone_isomerase"/>
</dbReference>
<name>A0AAP0P217_9MAGN</name>
<feature type="domain" description="Chalcone isomerase" evidence="7">
    <location>
        <begin position="12"/>
        <end position="166"/>
    </location>
</feature>
<sequence>MALCDEVSELAIENIVFGATTKPPSSTNTLFLGGAGVWGLQIPNRFIKVTAIAIYLEQPAVPSLAVKYRGKSPEQLMDSLDFFMDIVKSEFEKSTVVTALLALDGVEYSERVVESCTAYLNSVGEYGEAEAKALEQLLQVFKDQTFSPGASVVFTHTPNRTLIVSWVF</sequence>
<gene>
    <name evidence="8" type="ORF">Syun_015976</name>
</gene>
<keyword evidence="3" id="KW-0284">Flavonoid biosynthesis</keyword>
<dbReference type="Proteomes" id="UP001420932">
    <property type="component" value="Unassembled WGS sequence"/>
</dbReference>
<comment type="caution">
    <text evidence="8">The sequence shown here is derived from an EMBL/GenBank/DDBJ whole genome shotgun (WGS) entry which is preliminary data.</text>
</comment>
<organism evidence="8 9">
    <name type="scientific">Stephania yunnanensis</name>
    <dbReference type="NCBI Taxonomy" id="152371"/>
    <lineage>
        <taxon>Eukaryota</taxon>
        <taxon>Viridiplantae</taxon>
        <taxon>Streptophyta</taxon>
        <taxon>Embryophyta</taxon>
        <taxon>Tracheophyta</taxon>
        <taxon>Spermatophyta</taxon>
        <taxon>Magnoliopsida</taxon>
        <taxon>Ranunculales</taxon>
        <taxon>Menispermaceae</taxon>
        <taxon>Menispermoideae</taxon>
        <taxon>Cissampelideae</taxon>
        <taxon>Stephania</taxon>
    </lineage>
</organism>
<dbReference type="GO" id="GO:0009813">
    <property type="term" value="P:flavonoid biosynthetic process"/>
    <property type="evidence" value="ECO:0007669"/>
    <property type="project" value="UniProtKB-KW"/>
</dbReference>
<evidence type="ECO:0000256" key="4">
    <source>
        <dbReference type="ARBA" id="ARBA00025429"/>
    </source>
</evidence>
<dbReference type="Gene3D" id="3.50.70.10">
    <property type="match status" value="2"/>
</dbReference>
<dbReference type="InterPro" id="IPR016088">
    <property type="entry name" value="Chalcone_isomerase_3-sand"/>
</dbReference>
<dbReference type="EMBL" id="JBBNAF010000007">
    <property type="protein sequence ID" value="KAK9127179.1"/>
    <property type="molecule type" value="Genomic_DNA"/>
</dbReference>
<dbReference type="InterPro" id="IPR036298">
    <property type="entry name" value="Chalcone_isomerase_sf"/>
</dbReference>
<evidence type="ECO:0000256" key="1">
    <source>
        <dbReference type="ARBA" id="ARBA00004966"/>
    </source>
</evidence>
<evidence type="ECO:0000256" key="3">
    <source>
        <dbReference type="ARBA" id="ARBA00023241"/>
    </source>
</evidence>
<comment type="catalytic activity">
    <reaction evidence="5">
        <text>a chalcone = a flavanone.</text>
        <dbReference type="EC" id="5.5.1.6"/>
    </reaction>
</comment>
<dbReference type="PANTHER" id="PTHR28039:SF8">
    <property type="entry name" value="CHALCONE--FLAVANONE ISOMERASE 1-RELATED"/>
    <property type="match status" value="1"/>
</dbReference>
<comment type="function">
    <text evidence="4">Catalyzes the intramolecular cyclization of bicyclic chalcones into tricyclic (S)-flavanones. Responsible for the isomerization of 4,2',4',6'-tetrahydroxychalcone (also termed chalcone) into naringenin.</text>
</comment>
<evidence type="ECO:0000256" key="6">
    <source>
        <dbReference type="RuleBase" id="RU361158"/>
    </source>
</evidence>
<dbReference type="Pfam" id="PF02431">
    <property type="entry name" value="Chalcone"/>
    <property type="match status" value="1"/>
</dbReference>
<keyword evidence="2" id="KW-0413">Isomerase</keyword>
<keyword evidence="9" id="KW-1185">Reference proteome</keyword>
<dbReference type="AlphaFoldDB" id="A0AAP0P217"/>
<comment type="pathway">
    <text evidence="1">Secondary metabolite biosynthesis; flavonoid biosynthesis.</text>
</comment>
<reference evidence="8 9" key="1">
    <citation type="submission" date="2024-01" db="EMBL/GenBank/DDBJ databases">
        <title>Genome assemblies of Stephania.</title>
        <authorList>
            <person name="Yang L."/>
        </authorList>
    </citation>
    <scope>NUCLEOTIDE SEQUENCE [LARGE SCALE GENOMIC DNA]</scope>
    <source>
        <strain evidence="8">YNDBR</strain>
        <tissue evidence="8">Leaf</tissue>
    </source>
</reference>
<evidence type="ECO:0000259" key="7">
    <source>
        <dbReference type="Pfam" id="PF02431"/>
    </source>
</evidence>
<evidence type="ECO:0000313" key="8">
    <source>
        <dbReference type="EMBL" id="KAK9127179.1"/>
    </source>
</evidence>
<accession>A0AAP0P217</accession>
<dbReference type="PANTHER" id="PTHR28039">
    <property type="entry name" value="CHALCONE--FLAVONONE ISOMERASE 1-RELATED"/>
    <property type="match status" value="1"/>
</dbReference>
<evidence type="ECO:0000313" key="9">
    <source>
        <dbReference type="Proteomes" id="UP001420932"/>
    </source>
</evidence>
<dbReference type="GO" id="GO:0045430">
    <property type="term" value="F:chalcone isomerase activity"/>
    <property type="evidence" value="ECO:0007669"/>
    <property type="project" value="UniProtKB-EC"/>
</dbReference>